<keyword evidence="3" id="KW-0223">Dioxygenase</keyword>
<feature type="domain" description="Fe2OG dioxygenase" evidence="8">
    <location>
        <begin position="225"/>
        <end position="328"/>
    </location>
</feature>
<reference evidence="9" key="1">
    <citation type="submission" date="2018-08" db="EMBL/GenBank/DDBJ databases">
        <authorList>
            <person name="Rossello M."/>
        </authorList>
    </citation>
    <scope>NUCLEOTIDE SEQUENCE [LARGE SCALE GENOMIC DNA]</scope>
    <source>
        <strain evidence="9">cv. Chinese Spring</strain>
    </source>
</reference>
<organism evidence="9">
    <name type="scientific">Triticum aestivum</name>
    <name type="common">Wheat</name>
    <dbReference type="NCBI Taxonomy" id="4565"/>
    <lineage>
        <taxon>Eukaryota</taxon>
        <taxon>Viridiplantae</taxon>
        <taxon>Streptophyta</taxon>
        <taxon>Embryophyta</taxon>
        <taxon>Tracheophyta</taxon>
        <taxon>Spermatophyta</taxon>
        <taxon>Magnoliopsida</taxon>
        <taxon>Liliopsida</taxon>
        <taxon>Poales</taxon>
        <taxon>Poaceae</taxon>
        <taxon>BOP clade</taxon>
        <taxon>Pooideae</taxon>
        <taxon>Triticodae</taxon>
        <taxon>Triticeae</taxon>
        <taxon>Triticinae</taxon>
        <taxon>Triticum</taxon>
    </lineage>
</organism>
<dbReference type="SMR" id="A0A3B5Z4R8"/>
<comment type="similarity">
    <text evidence="1 7">Belongs to the iron/ascorbate-dependent oxidoreductase family.</text>
</comment>
<dbReference type="GO" id="GO:0046872">
    <property type="term" value="F:metal ion binding"/>
    <property type="evidence" value="ECO:0007669"/>
    <property type="project" value="UniProtKB-KW"/>
</dbReference>
<evidence type="ECO:0000256" key="7">
    <source>
        <dbReference type="RuleBase" id="RU003682"/>
    </source>
</evidence>
<dbReference type="InterPro" id="IPR027443">
    <property type="entry name" value="IPNS-like_sf"/>
</dbReference>
<evidence type="ECO:0000256" key="6">
    <source>
        <dbReference type="ARBA" id="ARBA00076740"/>
    </source>
</evidence>
<dbReference type="FunFam" id="2.60.120.330:FF:000017">
    <property type="entry name" value="2-oxoglutarate-dependent dioxygenase DAO"/>
    <property type="match status" value="1"/>
</dbReference>
<dbReference type="Gramene" id="TraesLDM1B03G00391840.1">
    <property type="protein sequence ID" value="TraesLDM1B03G00391840.1"/>
    <property type="gene ID" value="TraesLDM1B03G00391840"/>
</dbReference>
<evidence type="ECO:0000256" key="2">
    <source>
        <dbReference type="ARBA" id="ARBA00022723"/>
    </source>
</evidence>
<dbReference type="Pfam" id="PF03171">
    <property type="entry name" value="2OG-FeII_Oxy"/>
    <property type="match status" value="1"/>
</dbReference>
<dbReference type="PANTHER" id="PTHR47990">
    <property type="entry name" value="2-OXOGLUTARATE (2OG) AND FE(II)-DEPENDENT OXYGENASE SUPERFAMILY PROTEIN-RELATED"/>
    <property type="match status" value="1"/>
</dbReference>
<keyword evidence="10" id="KW-1185">Reference proteome</keyword>
<reference evidence="9" key="2">
    <citation type="submission" date="2018-10" db="UniProtKB">
        <authorList>
            <consortium name="EnsemblPlants"/>
        </authorList>
    </citation>
    <scope>IDENTIFICATION</scope>
</reference>
<keyword evidence="7" id="KW-0560">Oxidoreductase</keyword>
<accession>A0A3B5Z4R8</accession>
<evidence type="ECO:0000256" key="5">
    <source>
        <dbReference type="ARBA" id="ARBA00074102"/>
    </source>
</evidence>
<proteinExistence type="inferred from homology"/>
<dbReference type="STRING" id="4565.A0A3B5Z4R8"/>
<dbReference type="InterPro" id="IPR050231">
    <property type="entry name" value="Iron_ascorbate_oxido_reductase"/>
</dbReference>
<evidence type="ECO:0000259" key="8">
    <source>
        <dbReference type="PROSITE" id="PS51471"/>
    </source>
</evidence>
<dbReference type="EnsemblPlants" id="TraesCS1B02G444600.2">
    <property type="protein sequence ID" value="TraesCS1B02G444600.2"/>
    <property type="gene ID" value="TraesCS1B02G444600"/>
</dbReference>
<dbReference type="AlphaFoldDB" id="A0A3B5Z4R8"/>
<evidence type="ECO:0000256" key="4">
    <source>
        <dbReference type="ARBA" id="ARBA00054658"/>
    </source>
</evidence>
<dbReference type="PROSITE" id="PS51471">
    <property type="entry name" value="FE2OG_OXY"/>
    <property type="match status" value="1"/>
</dbReference>
<dbReference type="GO" id="GO:0016706">
    <property type="term" value="F:2-oxoglutarate-dependent dioxygenase activity"/>
    <property type="evidence" value="ECO:0000318"/>
    <property type="project" value="GO_Central"/>
</dbReference>
<keyword evidence="2 7" id="KW-0479">Metal-binding</keyword>
<dbReference type="Gramene" id="TraesCS1B02G444600.2">
    <property type="protein sequence ID" value="TraesCS1B02G444600.2"/>
    <property type="gene ID" value="TraesCS1B02G444600"/>
</dbReference>
<keyword evidence="7" id="KW-0408">Iron</keyword>
<dbReference type="Gene3D" id="2.60.120.330">
    <property type="entry name" value="B-lactam Antibiotic, Isopenicillin N Synthase, Chain"/>
    <property type="match status" value="1"/>
</dbReference>
<dbReference type="Proteomes" id="UP000019116">
    <property type="component" value="Chromosome 1B"/>
</dbReference>
<dbReference type="InterPro" id="IPR044861">
    <property type="entry name" value="IPNS-like_FE2OG_OXY"/>
</dbReference>
<evidence type="ECO:0000313" key="9">
    <source>
        <dbReference type="EnsemblPlants" id="TraesCS1B02G444600.2"/>
    </source>
</evidence>
<comment type="function">
    <text evidence="4">2-oxoglutarate-dependent dioxygenase essential for auxin catabolism and maintenance of auxin homeostasis in reproductive organs. Catalyzes the irreversible oxidation of indole-3-acetic acid (IAA) to the biologically inactive 2-oxoindole-3-acetic acid (OxIAA).</text>
</comment>
<dbReference type="InterPro" id="IPR005123">
    <property type="entry name" value="Oxoglu/Fe-dep_dioxygenase_dom"/>
</dbReference>
<dbReference type="SUPFAM" id="SSF51197">
    <property type="entry name" value="Clavaminate synthase-like"/>
    <property type="match status" value="1"/>
</dbReference>
<protein>
    <recommendedName>
        <fullName evidence="5">2-oxoglutarate-dependent dioxygenase DAO</fullName>
    </recommendedName>
    <alternativeName>
        <fullName evidence="6">Protein DIOXYGENASE FOR AUXIN OXIDATION</fullName>
    </alternativeName>
</protein>
<dbReference type="OrthoDB" id="288590at2759"/>
<evidence type="ECO:0000313" key="10">
    <source>
        <dbReference type="Proteomes" id="UP000019116"/>
    </source>
</evidence>
<sequence length="382" mass="41638">MKMIGPLSLFFFREMESFRFHMHKESTVAATCVELDPSIATNPIAVSRTLSRADQLRSTEMGAVELPKIDFSGVDASAPGTGRWDAVRAEVMDALATFGCFDAHYPALAPAQRAALFDGAVRPLFALPVDAKRRNHYGPGKPFHGYLGGLPGLHAYESLAIVGGPELGAVQAFADLLFPAADNAAFCEAVHGAAARMAELEGAVRRMVMEGLGVAVDEGQAQSAPFWHLFRMSEYGAPTADERAREVRYGSHQDTNSLSVVCQHEVDGLEMQARDGRWVLVRPSPASLVVMAGNALRAWSNDRVHAPFHRISVGGDATRYSAILFSVPGEPTIRVRDELVDEAGGHPRRFRDYDYDEFVRFCVSEEGGRHDDKLKAYCGVAV</sequence>
<evidence type="ECO:0000256" key="3">
    <source>
        <dbReference type="ARBA" id="ARBA00022964"/>
    </source>
</evidence>
<dbReference type="Gramene" id="TraesCS1B03G1193400.2">
    <property type="protein sequence ID" value="TraesCS1B03G1193400.2.CDS"/>
    <property type="gene ID" value="TraesCS1B03G1193400"/>
</dbReference>
<evidence type="ECO:0000256" key="1">
    <source>
        <dbReference type="ARBA" id="ARBA00008056"/>
    </source>
</evidence>
<name>A0A3B5Z4R8_WHEAT</name>
<dbReference type="OMA" id="PDSFIVM"/>